<evidence type="ECO:0000313" key="24">
    <source>
        <dbReference type="EMBL" id="APX52438.1"/>
    </source>
</evidence>
<dbReference type="EMBL" id="KY387353">
    <property type="protein sequence ID" value="APX52437.1"/>
    <property type="molecule type" value="Genomic_DNA"/>
</dbReference>
<evidence type="ECO:0000256" key="10">
    <source>
        <dbReference type="ARBA" id="ARBA00023170"/>
    </source>
</evidence>
<dbReference type="AlphaFoldDB" id="A0A1P8NV21"/>
<reference evidence="19" key="1">
    <citation type="journal article" date="2017" name="BMC Evol. Biol.">
        <title>Population genetics of mouse lemur vomeronasal receptors: current versus past selection and demographic inference.</title>
        <authorList>
            <person name="Hohenbrink P."/>
            <person name="Mundy N.I."/>
            <person name="Radespiel U."/>
        </authorList>
    </citation>
    <scope>NUCLEOTIDE SEQUENCE</scope>
    <source>
        <strain evidence="15">F-14-08</strain>
        <strain evidence="16">F-42-08</strain>
        <strain evidence="17">F-49-08</strain>
        <strain evidence="18">F-51-07</strain>
        <strain evidence="19">F-68-07</strain>
        <strain evidence="20">F-68-08</strain>
        <strain evidence="21">F-70-08</strain>
        <strain evidence="22">F-74-07</strain>
        <strain evidence="23">M-02-08</strain>
        <strain evidence="24">M-10-08</strain>
        <strain evidence="25">M-12-07</strain>
        <strain evidence="26">M-30-06</strain>
        <strain evidence="27">M-30-07</strain>
        <strain evidence="28">M-31-07</strain>
        <strain evidence="29">M-41-08</strain>
        <strain evidence="30">M-52-08</strain>
        <strain evidence="31">M-69-08</strain>
    </source>
</reference>
<evidence type="ECO:0000313" key="15">
    <source>
        <dbReference type="EMBL" id="APX52427.1"/>
    </source>
</evidence>
<dbReference type="EMBL" id="KY387359">
    <property type="protein sequence ID" value="APX52443.1"/>
    <property type="molecule type" value="Genomic_DNA"/>
</dbReference>
<dbReference type="EMBL" id="KY387354">
    <property type="protein sequence ID" value="APX52438.1"/>
    <property type="molecule type" value="Genomic_DNA"/>
</dbReference>
<keyword evidence="5 13" id="KW-0589">Pheromone response</keyword>
<dbReference type="GO" id="GO:0016503">
    <property type="term" value="F:pheromone receptor activity"/>
    <property type="evidence" value="ECO:0007669"/>
    <property type="project" value="InterPro"/>
</dbReference>
<evidence type="ECO:0000313" key="31">
    <source>
        <dbReference type="EMBL" id="APX52446.1"/>
    </source>
</evidence>
<keyword evidence="7 13" id="KW-1133">Transmembrane helix</keyword>
<dbReference type="EMBL" id="KY387357">
    <property type="protein sequence ID" value="APX52441.1"/>
    <property type="molecule type" value="Genomic_DNA"/>
</dbReference>
<comment type="function">
    <text evidence="1">Putative pheromone receptor.</text>
</comment>
<dbReference type="EMBL" id="KY387361">
    <property type="protein sequence ID" value="APX52445.1"/>
    <property type="molecule type" value="Genomic_DNA"/>
</dbReference>
<feature type="transmembrane region" description="Helical" evidence="13">
    <location>
        <begin position="90"/>
        <end position="111"/>
    </location>
</feature>
<dbReference type="EMBL" id="KY387346">
    <property type="protein sequence ID" value="APX52430.1"/>
    <property type="molecule type" value="Genomic_DNA"/>
</dbReference>
<feature type="transmembrane region" description="Helical" evidence="13">
    <location>
        <begin position="123"/>
        <end position="142"/>
    </location>
</feature>
<dbReference type="GO" id="GO:0007606">
    <property type="term" value="P:sensory perception of chemical stimulus"/>
    <property type="evidence" value="ECO:0007669"/>
    <property type="project" value="UniProtKB-ARBA"/>
</dbReference>
<evidence type="ECO:0000313" key="21">
    <source>
        <dbReference type="EMBL" id="APX52434.1"/>
    </source>
</evidence>
<evidence type="ECO:0000259" key="14">
    <source>
        <dbReference type="PROSITE" id="PS50262"/>
    </source>
</evidence>
<evidence type="ECO:0000313" key="30">
    <source>
        <dbReference type="EMBL" id="APX52445.1"/>
    </source>
</evidence>
<feature type="transmembrane region" description="Helical" evidence="13">
    <location>
        <begin position="179"/>
        <end position="205"/>
    </location>
</feature>
<keyword evidence="11" id="KW-0325">Glycoprotein</keyword>
<feature type="transmembrane region" description="Helical" evidence="13">
    <location>
        <begin position="265"/>
        <end position="286"/>
    </location>
</feature>
<dbReference type="Pfam" id="PF03402">
    <property type="entry name" value="V1R"/>
    <property type="match status" value="1"/>
</dbReference>
<dbReference type="FunFam" id="1.20.1070.10:FF:000033">
    <property type="entry name" value="Vomeronasal type-1 receptor"/>
    <property type="match status" value="1"/>
</dbReference>
<comment type="similarity">
    <text evidence="3 13">Belongs to the G-protein coupled receptor 1 family.</text>
</comment>
<evidence type="ECO:0000313" key="22">
    <source>
        <dbReference type="EMBL" id="APX52436.1"/>
    </source>
</evidence>
<keyword evidence="6 13" id="KW-0812">Transmembrane</keyword>
<dbReference type="SUPFAM" id="SSF81321">
    <property type="entry name" value="Family A G protein-coupled receptor-like"/>
    <property type="match status" value="1"/>
</dbReference>
<evidence type="ECO:0000256" key="2">
    <source>
        <dbReference type="ARBA" id="ARBA00004651"/>
    </source>
</evidence>
<protein>
    <recommendedName>
        <fullName evidence="13">Vomeronasal type-1 receptor</fullName>
    </recommendedName>
</protein>
<organism evidence="19">
    <name type="scientific">Microcebus ravelobensis</name>
    <name type="common">Golden-brown mouse lemur</name>
    <dbReference type="NCBI Taxonomy" id="122231"/>
    <lineage>
        <taxon>Eukaryota</taxon>
        <taxon>Metazoa</taxon>
        <taxon>Chordata</taxon>
        <taxon>Craniata</taxon>
        <taxon>Vertebrata</taxon>
        <taxon>Euteleostomi</taxon>
        <taxon>Mammalia</taxon>
        <taxon>Eutheria</taxon>
        <taxon>Euarchontoglires</taxon>
        <taxon>Primates</taxon>
        <taxon>Strepsirrhini</taxon>
        <taxon>Lemuriformes</taxon>
        <taxon>Cheirogaleidae</taxon>
        <taxon>Microcebus</taxon>
    </lineage>
</organism>
<dbReference type="EMBL" id="KY387356">
    <property type="protein sequence ID" value="APX52440.1"/>
    <property type="molecule type" value="Genomic_DNA"/>
</dbReference>
<dbReference type="GO" id="GO:0005886">
    <property type="term" value="C:plasma membrane"/>
    <property type="evidence" value="ECO:0007669"/>
    <property type="project" value="UniProtKB-SubCell"/>
</dbReference>
<comment type="subcellular location">
    <subcellularLocation>
        <location evidence="2 13">Cell membrane</location>
        <topology evidence="2 13">Multi-pass membrane protein</topology>
    </subcellularLocation>
</comment>
<sequence>MIGSNLITGTILLSLTGPGIGGNFFLLVKHVHIFVMGPKKKPIDLILIHLAFANAMTLCIRALSEVISAFHFSNVLGNFGCKATIYLRRVARGLSICTTCLLTVVQAGTISPRITFQRKLKTWTAWQVLSCLLFFWIFNFFISSNLLHYITTVNSMNRSEIGPYIVSCYLLPSKQVVRWLFLSLMALRDIIFQSLMGWSSGYMALHLYNHHKRVLYLQSFRFTKKASPEIRATQSTLILMTCFLFFYWADFIFSFYIGSTLKNDSVMLSITLFLELSYASVSPFILMGRDSTWLTAGTFTEKLRKVFSALTPLISKGI</sequence>
<dbReference type="EMBL" id="KY387345">
    <property type="protein sequence ID" value="APX52429.1"/>
    <property type="molecule type" value="Genomic_DNA"/>
</dbReference>
<keyword evidence="12 13" id="KW-0807">Transducer</keyword>
<dbReference type="EMBL" id="KY387362">
    <property type="protein sequence ID" value="APX52446.1"/>
    <property type="molecule type" value="Genomic_DNA"/>
</dbReference>
<dbReference type="EMBL" id="KY387344">
    <property type="protein sequence ID" value="APX52428.1"/>
    <property type="molecule type" value="Genomic_DNA"/>
</dbReference>
<accession>A0A1P8NV21</accession>
<dbReference type="PANTHER" id="PTHR24062">
    <property type="entry name" value="VOMERONASAL TYPE-1 RECEPTOR"/>
    <property type="match status" value="1"/>
</dbReference>
<evidence type="ECO:0000313" key="26">
    <source>
        <dbReference type="EMBL" id="APX52440.1"/>
    </source>
</evidence>
<evidence type="ECO:0000256" key="1">
    <source>
        <dbReference type="ARBA" id="ARBA00003878"/>
    </source>
</evidence>
<evidence type="ECO:0000256" key="11">
    <source>
        <dbReference type="ARBA" id="ARBA00023180"/>
    </source>
</evidence>
<keyword evidence="4 13" id="KW-1003">Cell membrane</keyword>
<evidence type="ECO:0000256" key="4">
    <source>
        <dbReference type="ARBA" id="ARBA00022475"/>
    </source>
</evidence>
<feature type="transmembrane region" description="Helical" evidence="13">
    <location>
        <begin position="46"/>
        <end position="70"/>
    </location>
</feature>
<dbReference type="EMBL" id="KY387355">
    <property type="protein sequence ID" value="APX52439.1"/>
    <property type="molecule type" value="Genomic_DNA"/>
</dbReference>
<evidence type="ECO:0000256" key="7">
    <source>
        <dbReference type="ARBA" id="ARBA00022989"/>
    </source>
</evidence>
<feature type="domain" description="G-protein coupled receptors family 1 profile" evidence="14">
    <location>
        <begin position="22"/>
        <end position="286"/>
    </location>
</feature>
<evidence type="ECO:0000313" key="23">
    <source>
        <dbReference type="EMBL" id="APX52437.1"/>
    </source>
</evidence>
<keyword evidence="8 13" id="KW-0297">G-protein coupled receptor</keyword>
<dbReference type="EMBL" id="KY387358">
    <property type="protein sequence ID" value="APX52442.1"/>
    <property type="molecule type" value="Genomic_DNA"/>
</dbReference>
<evidence type="ECO:0000313" key="18">
    <source>
        <dbReference type="EMBL" id="APX52430.1"/>
    </source>
</evidence>
<proteinExistence type="inferred from homology"/>
<dbReference type="PRINTS" id="PR01534">
    <property type="entry name" value="VOMERONASL1R"/>
</dbReference>
<dbReference type="Gene3D" id="1.20.1070.10">
    <property type="entry name" value="Rhodopsin 7-helix transmembrane proteins"/>
    <property type="match status" value="1"/>
</dbReference>
<dbReference type="InterPro" id="IPR004072">
    <property type="entry name" value="Vmron_rcpt_1"/>
</dbReference>
<evidence type="ECO:0000256" key="9">
    <source>
        <dbReference type="ARBA" id="ARBA00023136"/>
    </source>
</evidence>
<evidence type="ECO:0000313" key="29">
    <source>
        <dbReference type="EMBL" id="APX52443.1"/>
    </source>
</evidence>
<dbReference type="InterPro" id="IPR017452">
    <property type="entry name" value="GPCR_Rhodpsn_7TM"/>
</dbReference>
<evidence type="ECO:0000256" key="8">
    <source>
        <dbReference type="ARBA" id="ARBA00023040"/>
    </source>
</evidence>
<evidence type="ECO:0000313" key="27">
    <source>
        <dbReference type="EMBL" id="APX52441.1"/>
    </source>
</evidence>
<dbReference type="EMBL" id="KY387348">
    <property type="protein sequence ID" value="APX52432.1"/>
    <property type="molecule type" value="Genomic_DNA"/>
</dbReference>
<evidence type="ECO:0000256" key="13">
    <source>
        <dbReference type="RuleBase" id="RU364061"/>
    </source>
</evidence>
<evidence type="ECO:0000256" key="5">
    <source>
        <dbReference type="ARBA" id="ARBA00022507"/>
    </source>
</evidence>
<feature type="transmembrane region" description="Helical" evidence="13">
    <location>
        <begin position="237"/>
        <end position="259"/>
    </location>
</feature>
<evidence type="ECO:0000256" key="3">
    <source>
        <dbReference type="ARBA" id="ARBA00010663"/>
    </source>
</evidence>
<dbReference type="EMBL" id="KY387352">
    <property type="protein sequence ID" value="APX52436.1"/>
    <property type="molecule type" value="Genomic_DNA"/>
</dbReference>
<evidence type="ECO:0000256" key="6">
    <source>
        <dbReference type="ARBA" id="ARBA00022692"/>
    </source>
</evidence>
<keyword evidence="10 13" id="KW-0675">Receptor</keyword>
<dbReference type="EMBL" id="KY387349">
    <property type="protein sequence ID" value="APX52433.1"/>
    <property type="molecule type" value="Genomic_DNA"/>
</dbReference>
<name>A0A1P8NV21_MICRA</name>
<dbReference type="EMBL" id="KY387350">
    <property type="protein sequence ID" value="APX52434.1"/>
    <property type="molecule type" value="Genomic_DNA"/>
</dbReference>
<dbReference type="PROSITE" id="PS50262">
    <property type="entry name" value="G_PROTEIN_RECEP_F1_2"/>
    <property type="match status" value="1"/>
</dbReference>
<evidence type="ECO:0000313" key="28">
    <source>
        <dbReference type="EMBL" id="APX52442.1"/>
    </source>
</evidence>
<dbReference type="GO" id="GO:0019236">
    <property type="term" value="P:response to pheromone"/>
    <property type="evidence" value="ECO:0007669"/>
    <property type="project" value="UniProtKB-KW"/>
</dbReference>
<evidence type="ECO:0000313" key="19">
    <source>
        <dbReference type="EMBL" id="APX52432.1"/>
    </source>
</evidence>
<evidence type="ECO:0000313" key="16">
    <source>
        <dbReference type="EMBL" id="APX52428.1"/>
    </source>
</evidence>
<feature type="transmembrane region" description="Helical" evidence="13">
    <location>
        <begin position="6"/>
        <end position="26"/>
    </location>
</feature>
<evidence type="ECO:0000313" key="20">
    <source>
        <dbReference type="EMBL" id="APX52433.1"/>
    </source>
</evidence>
<evidence type="ECO:0000313" key="17">
    <source>
        <dbReference type="EMBL" id="APX52429.1"/>
    </source>
</evidence>
<evidence type="ECO:0000256" key="12">
    <source>
        <dbReference type="ARBA" id="ARBA00023224"/>
    </source>
</evidence>
<evidence type="ECO:0000313" key="25">
    <source>
        <dbReference type="EMBL" id="APX52439.1"/>
    </source>
</evidence>
<dbReference type="EMBL" id="KY387343">
    <property type="protein sequence ID" value="APX52427.1"/>
    <property type="molecule type" value="Genomic_DNA"/>
</dbReference>
<keyword evidence="9 13" id="KW-0472">Membrane</keyword>